<gene>
    <name evidence="3" type="ORF">FOZ76_16050</name>
</gene>
<dbReference type="Gene3D" id="3.40.190.150">
    <property type="entry name" value="Bordetella uptake gene, domain 1"/>
    <property type="match status" value="1"/>
</dbReference>
<feature type="chain" id="PRO_5021776171" evidence="2">
    <location>
        <begin position="20"/>
        <end position="319"/>
    </location>
</feature>
<dbReference type="InterPro" id="IPR042100">
    <property type="entry name" value="Bug_dom1"/>
</dbReference>
<keyword evidence="2" id="KW-0732">Signal</keyword>
<keyword evidence="4" id="KW-1185">Reference proteome</keyword>
<dbReference type="PIRSF" id="PIRSF017082">
    <property type="entry name" value="YflP"/>
    <property type="match status" value="1"/>
</dbReference>
<evidence type="ECO:0000256" key="2">
    <source>
        <dbReference type="SAM" id="SignalP"/>
    </source>
</evidence>
<dbReference type="PANTHER" id="PTHR42928:SF5">
    <property type="entry name" value="BLR1237 PROTEIN"/>
    <property type="match status" value="1"/>
</dbReference>
<dbReference type="EMBL" id="VLTJ01000029">
    <property type="protein sequence ID" value="TSH92905.1"/>
    <property type="molecule type" value="Genomic_DNA"/>
</dbReference>
<dbReference type="Pfam" id="PF03401">
    <property type="entry name" value="TctC"/>
    <property type="match status" value="1"/>
</dbReference>
<dbReference type="Gene3D" id="3.40.190.10">
    <property type="entry name" value="Periplasmic binding protein-like II"/>
    <property type="match status" value="1"/>
</dbReference>
<proteinExistence type="inferred from homology"/>
<dbReference type="Proteomes" id="UP000318405">
    <property type="component" value="Unassembled WGS sequence"/>
</dbReference>
<sequence>MKMQRRALLGAMLASPFLAGIAKSSDRPLRIVVPFQAGSATDTAARIIGENLGKALGRSAVIDNKPGAEGLLAVKEVMRAEPAGDVLLFSTNTAITGINTFHPEPFYDPLTDLSPIIKIGDFPFLLVANASLPFQDVKAFLEYARTNPNRLTYASGSSSSIIAMAQLIDMAGLALHHIPYNSEPPAVIDLVGGRIDVMFATPTTTAGFIKEGKLRAMMTTTPARLVQFPDIPTMVDSGYASMPLVPWGGFFGPARMPAETRAALSQNIGAVLASPTVANALSDHHISVTTLNPDEFTDYLREQLDLSLQVVRKNNLTRK</sequence>
<dbReference type="InterPro" id="IPR005064">
    <property type="entry name" value="BUG"/>
</dbReference>
<comment type="similarity">
    <text evidence="1">Belongs to the UPF0065 (bug) family.</text>
</comment>
<dbReference type="CDD" id="cd07012">
    <property type="entry name" value="PBP2_Bug_TTT"/>
    <property type="match status" value="1"/>
</dbReference>
<name>A0A556AJ69_9BURK</name>
<dbReference type="AlphaFoldDB" id="A0A556AJ69"/>
<evidence type="ECO:0000313" key="4">
    <source>
        <dbReference type="Proteomes" id="UP000318405"/>
    </source>
</evidence>
<dbReference type="PANTHER" id="PTHR42928">
    <property type="entry name" value="TRICARBOXYLATE-BINDING PROTEIN"/>
    <property type="match status" value="1"/>
</dbReference>
<evidence type="ECO:0000313" key="3">
    <source>
        <dbReference type="EMBL" id="TSH92905.1"/>
    </source>
</evidence>
<dbReference type="RefSeq" id="WP_143949270.1">
    <property type="nucleotide sequence ID" value="NZ_BAABMB010000001.1"/>
</dbReference>
<reference evidence="3 4" key="1">
    <citation type="submission" date="2019-07" db="EMBL/GenBank/DDBJ databases">
        <title>Qingshengfaniella alkalisoli gen. nov., sp. nov., isolated from saline soil.</title>
        <authorList>
            <person name="Xu L."/>
            <person name="Huang X.-X."/>
            <person name="Sun J.-Q."/>
        </authorList>
    </citation>
    <scope>NUCLEOTIDE SEQUENCE [LARGE SCALE GENOMIC DNA]</scope>
    <source>
        <strain evidence="3 4">DSM 27279</strain>
    </source>
</reference>
<protein>
    <submittedName>
        <fullName evidence="3">Tripartite tricarboxylate transporter substrate binding protein</fullName>
    </submittedName>
</protein>
<evidence type="ECO:0000256" key="1">
    <source>
        <dbReference type="ARBA" id="ARBA00006987"/>
    </source>
</evidence>
<accession>A0A556AJ69</accession>
<feature type="signal peptide" evidence="2">
    <location>
        <begin position="1"/>
        <end position="19"/>
    </location>
</feature>
<dbReference type="SUPFAM" id="SSF53850">
    <property type="entry name" value="Periplasmic binding protein-like II"/>
    <property type="match status" value="1"/>
</dbReference>
<organism evidence="3 4">
    <name type="scientific">Verticiella sediminum</name>
    <dbReference type="NCBI Taxonomy" id="1247510"/>
    <lineage>
        <taxon>Bacteria</taxon>
        <taxon>Pseudomonadati</taxon>
        <taxon>Pseudomonadota</taxon>
        <taxon>Betaproteobacteria</taxon>
        <taxon>Burkholderiales</taxon>
        <taxon>Alcaligenaceae</taxon>
        <taxon>Verticiella</taxon>
    </lineage>
</organism>
<dbReference type="OrthoDB" id="8678774at2"/>
<comment type="caution">
    <text evidence="3">The sequence shown here is derived from an EMBL/GenBank/DDBJ whole genome shotgun (WGS) entry which is preliminary data.</text>
</comment>